<name>A0A8X6Y0X3_9ARAC</name>
<organism evidence="3 4">
    <name type="scientific">Trichonephila inaurata madagascariensis</name>
    <dbReference type="NCBI Taxonomy" id="2747483"/>
    <lineage>
        <taxon>Eukaryota</taxon>
        <taxon>Metazoa</taxon>
        <taxon>Ecdysozoa</taxon>
        <taxon>Arthropoda</taxon>
        <taxon>Chelicerata</taxon>
        <taxon>Arachnida</taxon>
        <taxon>Araneae</taxon>
        <taxon>Araneomorphae</taxon>
        <taxon>Entelegynae</taxon>
        <taxon>Araneoidea</taxon>
        <taxon>Nephilidae</taxon>
        <taxon>Trichonephila</taxon>
        <taxon>Trichonephila inaurata</taxon>
    </lineage>
</organism>
<reference evidence="3" key="1">
    <citation type="submission" date="2020-08" db="EMBL/GenBank/DDBJ databases">
        <title>Multicomponent nature underlies the extraordinary mechanical properties of spider dragline silk.</title>
        <authorList>
            <person name="Kono N."/>
            <person name="Nakamura H."/>
            <person name="Mori M."/>
            <person name="Yoshida Y."/>
            <person name="Ohtoshi R."/>
            <person name="Malay A.D."/>
            <person name="Moran D.A.P."/>
            <person name="Tomita M."/>
            <person name="Numata K."/>
            <person name="Arakawa K."/>
        </authorList>
    </citation>
    <scope>NUCLEOTIDE SEQUENCE</scope>
</reference>
<dbReference type="EMBL" id="BMAV01014304">
    <property type="protein sequence ID" value="GFY62581.1"/>
    <property type="molecule type" value="Genomic_DNA"/>
</dbReference>
<sequence>MTSNENWSERTENQPPPPTTTTGLGANSPSRISFGDFERCPSLRRLYRRKLGHLSRDHQSSKCLRGLSTQADER</sequence>
<accession>A0A8X6Y0X3</accession>
<feature type="region of interest" description="Disordered" evidence="1">
    <location>
        <begin position="51"/>
        <end position="74"/>
    </location>
</feature>
<dbReference type="EMBL" id="BMAV01007684">
    <property type="protein sequence ID" value="GFY50752.1"/>
    <property type="molecule type" value="Genomic_DNA"/>
</dbReference>
<evidence type="ECO:0000313" key="4">
    <source>
        <dbReference type="Proteomes" id="UP000886998"/>
    </source>
</evidence>
<protein>
    <submittedName>
        <fullName evidence="3">Uncharacterized protein</fullName>
    </submittedName>
</protein>
<dbReference type="Proteomes" id="UP000886998">
    <property type="component" value="Unassembled WGS sequence"/>
</dbReference>
<gene>
    <name evidence="3" type="ORF">TNIN_128121</name>
    <name evidence="2" type="ORF">TNIN_378561</name>
</gene>
<proteinExistence type="predicted"/>
<comment type="caution">
    <text evidence="3">The sequence shown here is derived from an EMBL/GenBank/DDBJ whole genome shotgun (WGS) entry which is preliminary data.</text>
</comment>
<evidence type="ECO:0000256" key="1">
    <source>
        <dbReference type="SAM" id="MobiDB-lite"/>
    </source>
</evidence>
<evidence type="ECO:0000313" key="3">
    <source>
        <dbReference type="EMBL" id="GFY62581.1"/>
    </source>
</evidence>
<dbReference type="AlphaFoldDB" id="A0A8X6Y0X3"/>
<keyword evidence="4" id="KW-1185">Reference proteome</keyword>
<feature type="region of interest" description="Disordered" evidence="1">
    <location>
        <begin position="1"/>
        <end position="35"/>
    </location>
</feature>
<evidence type="ECO:0000313" key="2">
    <source>
        <dbReference type="EMBL" id="GFY50752.1"/>
    </source>
</evidence>